<dbReference type="InterPro" id="IPR056866">
    <property type="entry name" value="Znf_WRKY19"/>
</dbReference>
<dbReference type="EMBL" id="QUSY01000879">
    <property type="protein sequence ID" value="RHY26921.1"/>
    <property type="molecule type" value="Genomic_DNA"/>
</dbReference>
<dbReference type="PANTHER" id="PTHR31827">
    <property type="entry name" value="EMB|CAB89363.1"/>
    <property type="match status" value="1"/>
</dbReference>
<dbReference type="VEuPathDB" id="FungiDB:H310_05897"/>
<dbReference type="Proteomes" id="UP000285060">
    <property type="component" value="Unassembled WGS sequence"/>
</dbReference>
<dbReference type="Pfam" id="PF10974">
    <property type="entry name" value="DUF2804"/>
    <property type="match status" value="1"/>
</dbReference>
<dbReference type="AlphaFoldDB" id="A0A418APN9"/>
<dbReference type="Pfam" id="PF24906">
    <property type="entry name" value="Zf_WRKY19"/>
    <property type="match status" value="4"/>
</dbReference>
<dbReference type="VEuPathDB" id="FungiDB:H310_07444"/>
<gene>
    <name evidence="2" type="ORF">DYB32_009739</name>
</gene>
<dbReference type="PANTHER" id="PTHR31827:SF1">
    <property type="entry name" value="EMB|CAB89363.1"/>
    <property type="match status" value="1"/>
</dbReference>
<keyword evidence="3" id="KW-1185">Reference proteome</keyword>
<feature type="domain" description="WRKY19-like zinc finger" evidence="1">
    <location>
        <begin position="198"/>
        <end position="220"/>
    </location>
</feature>
<proteinExistence type="predicted"/>
<name>A0A418APN9_9STRA</name>
<feature type="domain" description="WRKY19-like zinc finger" evidence="1">
    <location>
        <begin position="245"/>
        <end position="268"/>
    </location>
</feature>
<organism evidence="2 3">
    <name type="scientific">Aphanomyces invadans</name>
    <dbReference type="NCBI Taxonomy" id="157072"/>
    <lineage>
        <taxon>Eukaryota</taxon>
        <taxon>Sar</taxon>
        <taxon>Stramenopiles</taxon>
        <taxon>Oomycota</taxon>
        <taxon>Saprolegniomycetes</taxon>
        <taxon>Saprolegniales</taxon>
        <taxon>Verrucalvaceae</taxon>
        <taxon>Aphanomyces</taxon>
    </lineage>
</organism>
<comment type="caution">
    <text evidence="2">The sequence shown here is derived from an EMBL/GenBank/DDBJ whole genome shotgun (WGS) entry which is preliminary data.</text>
</comment>
<dbReference type="InterPro" id="IPR021243">
    <property type="entry name" value="DUF2804"/>
</dbReference>
<feature type="domain" description="WRKY19-like zinc finger" evidence="1">
    <location>
        <begin position="293"/>
        <end position="316"/>
    </location>
</feature>
<accession>A0A418APN9</accession>
<protein>
    <recommendedName>
        <fullName evidence="1">WRKY19-like zinc finger domain-containing protein</fullName>
    </recommendedName>
</protein>
<feature type="domain" description="WRKY19-like zinc finger" evidence="1">
    <location>
        <begin position="221"/>
        <end position="244"/>
    </location>
</feature>
<evidence type="ECO:0000259" key="1">
    <source>
        <dbReference type="Pfam" id="PF24906"/>
    </source>
</evidence>
<evidence type="ECO:0000313" key="3">
    <source>
        <dbReference type="Proteomes" id="UP000285060"/>
    </source>
</evidence>
<evidence type="ECO:0000313" key="2">
    <source>
        <dbReference type="EMBL" id="RHY26921.1"/>
    </source>
</evidence>
<reference evidence="2 3" key="1">
    <citation type="submission" date="2018-08" db="EMBL/GenBank/DDBJ databases">
        <title>Aphanomyces genome sequencing and annotation.</title>
        <authorList>
            <person name="Minardi D."/>
            <person name="Oidtmann B."/>
            <person name="Van Der Giezen M."/>
            <person name="Studholme D.J."/>
        </authorList>
    </citation>
    <scope>NUCLEOTIDE SEQUENCE [LARGE SCALE GENOMIC DNA]</scope>
    <source>
        <strain evidence="2 3">NJM0002</strain>
    </source>
</reference>
<sequence length="670" mass="73448">MCRPFEIESRLNVSHLLPGFNVPPQQQQQQAMYAMAKPAAPFMLSSFKAPQFDVMPTNNNFDSFEDLLDCSILDDDSDLHLNVGDEDFDPTELAILSKYVEDIPLDDADNHNVKTEISVMDQQPGMVTLNLLDDMSLDLNMLSDEDMMLTNMQLKAPLDMTATSMVMNDTWPNQGSSCTSDDRHHDEHDVSAPFKSRRFCSVDGCDKRSRSHGLCIAHGGGRRCAVEGCGKSSQGGNLCIKHGGGKRCQVENCDKAAQSNLLCKMHGGGPRCLFANCHRSSQGGGFCRTHGGGKRCLFEGCDKGTQRGDFCALHGGSRLCGPIRDIRFHYEHGQHAAPSQSASDAIVKWGAAQLARLQTKRWHYTNINTRDHFIAVAVVSLQYLSTIFVYVVEKATMDKWEYGRMAPGSYGVTFAANSVDPSTCTSVTSAHLSMCYQDDAWRLSATSIPLKSEKSSTVRLFSFNLTMVPGEPLILSFPLANDPMRPAFVHKGAGYAVHGTYMFGSTGVSIATDDAALGTIDWTKSLALHRTEWNWVSSTFAAKDGTAVGINLSGRVYDVDGASQENAVWIDGQVCVLGAVTFDIPRADAQTQAWRIRSSAAVEGDLVDLTFVPGGARREHLNVLNLMRSEFVQPYGRFTGTIECTGLDRVTRRVDVDDAFGVVEDHVAVW</sequence>